<dbReference type="SUPFAM" id="SSF54593">
    <property type="entry name" value="Glyoxalase/Bleomycin resistance protein/Dihydroxybiphenyl dioxygenase"/>
    <property type="match status" value="1"/>
</dbReference>
<keyword evidence="3" id="KW-1185">Reference proteome</keyword>
<reference evidence="3" key="1">
    <citation type="journal article" date="2019" name="Int. J. Syst. Evol. Microbiol.">
        <title>The Global Catalogue of Microorganisms (GCM) 10K type strain sequencing project: providing services to taxonomists for standard genome sequencing and annotation.</title>
        <authorList>
            <consortium name="The Broad Institute Genomics Platform"/>
            <consortium name="The Broad Institute Genome Sequencing Center for Infectious Disease"/>
            <person name="Wu L."/>
            <person name="Ma J."/>
        </authorList>
    </citation>
    <scope>NUCLEOTIDE SEQUENCE [LARGE SCALE GENOMIC DNA]</scope>
    <source>
        <strain evidence="3">CCUG 59858</strain>
    </source>
</reference>
<dbReference type="Gene3D" id="3.30.720.110">
    <property type="match status" value="1"/>
</dbReference>
<dbReference type="Proteomes" id="UP001595758">
    <property type="component" value="Unassembled WGS sequence"/>
</dbReference>
<feature type="domain" description="VOC" evidence="1">
    <location>
        <begin position="4"/>
        <end position="120"/>
    </location>
</feature>
<gene>
    <name evidence="2" type="ORF">ACFORL_08270</name>
</gene>
<dbReference type="InterPro" id="IPR037523">
    <property type="entry name" value="VOC_core"/>
</dbReference>
<dbReference type="Pfam" id="PF00903">
    <property type="entry name" value="Glyoxalase"/>
    <property type="match status" value="1"/>
</dbReference>
<dbReference type="EMBL" id="JBHSAB010000019">
    <property type="protein sequence ID" value="MFC3909067.1"/>
    <property type="molecule type" value="Genomic_DNA"/>
</dbReference>
<accession>A0ABV8CGH2</accession>
<protein>
    <submittedName>
        <fullName evidence="2">VOC family protein</fullName>
    </submittedName>
</protein>
<dbReference type="RefSeq" id="WP_382342936.1">
    <property type="nucleotide sequence ID" value="NZ_JBHSAB010000019.1"/>
</dbReference>
<dbReference type="InterPro" id="IPR029068">
    <property type="entry name" value="Glyas_Bleomycin-R_OHBP_Dase"/>
</dbReference>
<dbReference type="Gene3D" id="3.30.720.120">
    <property type="match status" value="1"/>
</dbReference>
<dbReference type="InterPro" id="IPR026275">
    <property type="entry name" value="Glyoxalase/dOase/EhpR"/>
</dbReference>
<sequence length="125" mass="13976">MMFEPCAVIVYVSNISISSQFYQDLLGISPEVLSPAFITFKLSNGMLIGLKDKNTLQPEINGFGGYELAFTVTTDSEVDSLFSDWKRKNICFAQEPVVLPYGYTFVALDPDNNRLRVVAQGNQEH</sequence>
<evidence type="ECO:0000313" key="2">
    <source>
        <dbReference type="EMBL" id="MFC3909067.1"/>
    </source>
</evidence>
<proteinExistence type="predicted"/>
<dbReference type="PIRSF" id="PIRSF039020">
    <property type="entry name" value="EhpR"/>
    <property type="match status" value="1"/>
</dbReference>
<dbReference type="PROSITE" id="PS51819">
    <property type="entry name" value="VOC"/>
    <property type="match status" value="1"/>
</dbReference>
<evidence type="ECO:0000259" key="1">
    <source>
        <dbReference type="PROSITE" id="PS51819"/>
    </source>
</evidence>
<name>A0ABV8CGH2_9GAMM</name>
<evidence type="ECO:0000313" key="3">
    <source>
        <dbReference type="Proteomes" id="UP001595758"/>
    </source>
</evidence>
<comment type="caution">
    <text evidence="2">The sequence shown here is derived from an EMBL/GenBank/DDBJ whole genome shotgun (WGS) entry which is preliminary data.</text>
</comment>
<dbReference type="InterPro" id="IPR004360">
    <property type="entry name" value="Glyas_Fos-R_dOase_dom"/>
</dbReference>
<organism evidence="2 3">
    <name type="scientific">Legionella dresdenensis</name>
    <dbReference type="NCBI Taxonomy" id="450200"/>
    <lineage>
        <taxon>Bacteria</taxon>
        <taxon>Pseudomonadati</taxon>
        <taxon>Pseudomonadota</taxon>
        <taxon>Gammaproteobacteria</taxon>
        <taxon>Legionellales</taxon>
        <taxon>Legionellaceae</taxon>
        <taxon>Legionella</taxon>
    </lineage>
</organism>